<dbReference type="GO" id="GO:0006189">
    <property type="term" value="P:'de novo' IMP biosynthetic process"/>
    <property type="evidence" value="ECO:0007669"/>
    <property type="project" value="UniProtKB-UniPathway"/>
</dbReference>
<evidence type="ECO:0000259" key="13">
    <source>
        <dbReference type="Pfam" id="PF02769"/>
    </source>
</evidence>
<proteinExistence type="inferred from homology"/>
<dbReference type="Gene3D" id="3.30.1330.10">
    <property type="entry name" value="PurM-like, N-terminal domain"/>
    <property type="match status" value="1"/>
</dbReference>
<dbReference type="SUPFAM" id="SSF56042">
    <property type="entry name" value="PurM C-terminal domain-like"/>
    <property type="match status" value="1"/>
</dbReference>
<dbReference type="InterPro" id="IPR036921">
    <property type="entry name" value="PurM-like_N_sf"/>
</dbReference>
<protein>
    <recommendedName>
        <fullName evidence="4">Phosphoribosylformylglycinamidine cyclo-ligase</fullName>
        <ecNumber evidence="3">6.3.3.1</ecNumber>
    </recommendedName>
    <alternativeName>
        <fullName evidence="9">AIR synthase</fullName>
    </alternativeName>
    <alternativeName>
        <fullName evidence="10">AIRS</fullName>
    </alternativeName>
    <alternativeName>
        <fullName evidence="8">Phosphoribosyl-aminoimidazole synthetase</fullName>
    </alternativeName>
</protein>
<dbReference type="AlphaFoldDB" id="A0A1G1WQZ2"/>
<evidence type="ECO:0000256" key="4">
    <source>
        <dbReference type="ARBA" id="ARBA00020367"/>
    </source>
</evidence>
<evidence type="ECO:0000256" key="11">
    <source>
        <dbReference type="ARBA" id="ARBA00049057"/>
    </source>
</evidence>
<evidence type="ECO:0000256" key="10">
    <source>
        <dbReference type="ARBA" id="ARBA00033093"/>
    </source>
</evidence>
<evidence type="ECO:0000256" key="5">
    <source>
        <dbReference type="ARBA" id="ARBA00022598"/>
    </source>
</evidence>
<gene>
    <name evidence="14" type="ORF">A3F35_00610</name>
</gene>
<keyword evidence="5" id="KW-0436">Ligase</keyword>
<evidence type="ECO:0000256" key="1">
    <source>
        <dbReference type="ARBA" id="ARBA00004686"/>
    </source>
</evidence>
<comment type="pathway">
    <text evidence="1">Purine metabolism; IMP biosynthesis via de novo pathway; 5-amino-1-(5-phospho-D-ribosyl)imidazole from N(2)-formyl-N(1)-(5-phospho-D-ribosyl)glycinamide: step 2/2.</text>
</comment>
<dbReference type="GO" id="GO:0004641">
    <property type="term" value="F:phosphoribosylformylglycinamidine cyclo-ligase activity"/>
    <property type="evidence" value="ECO:0007669"/>
    <property type="project" value="UniProtKB-EC"/>
</dbReference>
<reference evidence="14 15" key="1">
    <citation type="journal article" date="2016" name="Nat. Commun.">
        <title>Thousands of microbial genomes shed light on interconnected biogeochemical processes in an aquifer system.</title>
        <authorList>
            <person name="Anantharaman K."/>
            <person name="Brown C.T."/>
            <person name="Hug L.A."/>
            <person name="Sharon I."/>
            <person name="Castelle C.J."/>
            <person name="Probst A.J."/>
            <person name="Thomas B.C."/>
            <person name="Singh A."/>
            <person name="Wilkins M.J."/>
            <person name="Karaoz U."/>
            <person name="Brodie E.L."/>
            <person name="Williams K.H."/>
            <person name="Hubbard S.S."/>
            <person name="Banfield J.F."/>
        </authorList>
    </citation>
    <scope>NUCLEOTIDE SEQUENCE [LARGE SCALE GENOMIC DNA]</scope>
</reference>
<dbReference type="PANTHER" id="PTHR10520">
    <property type="entry name" value="TRIFUNCTIONAL PURINE BIOSYNTHETIC PROTEIN ADENOSINE-3-RELATED"/>
    <property type="match status" value="1"/>
</dbReference>
<organism evidence="14 15">
    <name type="scientific">Candidatus Woykebacteria bacterium RIFCSPHIGHO2_12_FULL_45_10</name>
    <dbReference type="NCBI Taxonomy" id="1802603"/>
    <lineage>
        <taxon>Bacteria</taxon>
        <taxon>Candidatus Woykeibacteriota</taxon>
    </lineage>
</organism>
<feature type="domain" description="PurM-like C-terminal" evidence="13">
    <location>
        <begin position="152"/>
        <end position="298"/>
    </location>
</feature>
<feature type="domain" description="PurM-like N-terminal" evidence="12">
    <location>
        <begin position="46"/>
        <end position="143"/>
    </location>
</feature>
<sequence>MYDPIKPYKKQILDAIKKTWKTPFVTVKSGVYPVITKKFDFPEVDHTDGIGTKGYYHWKAGTLKNAVIDALAMNLNDLAMARAVPYKLQNHITVPVEDERVLKTVQFLAAECKKRKIAITGGENSFHENIDAIDISITVSGFVKKPTNNRFKIGDTLVGLQSSGIHSNGFTLVNKLFGDEIRPEFLEPTRIYLDQVLDLVSKHKVNGMMHITGGSFSKLKELLIDSAAKINNYHRLGPQEIFYELYRKGVVDKKMYTTFNCGIGFVLSTNKTSAEKIVSKFNRTAIIGEVVAGSGKVIIDSFFSKTKVVI</sequence>
<evidence type="ECO:0000313" key="14">
    <source>
        <dbReference type="EMBL" id="OGY30148.1"/>
    </source>
</evidence>
<dbReference type="Proteomes" id="UP000178068">
    <property type="component" value="Unassembled WGS sequence"/>
</dbReference>
<accession>A0A1G1WQZ2</accession>
<name>A0A1G1WQZ2_9BACT</name>
<evidence type="ECO:0000256" key="8">
    <source>
        <dbReference type="ARBA" id="ARBA00031908"/>
    </source>
</evidence>
<dbReference type="UniPathway" id="UPA00074">
    <property type="reaction ID" value="UER00129"/>
</dbReference>
<dbReference type="GO" id="GO:0005524">
    <property type="term" value="F:ATP binding"/>
    <property type="evidence" value="ECO:0007669"/>
    <property type="project" value="UniProtKB-KW"/>
</dbReference>
<evidence type="ECO:0000256" key="7">
    <source>
        <dbReference type="ARBA" id="ARBA00022840"/>
    </source>
</evidence>
<keyword evidence="6" id="KW-0547">Nucleotide-binding</keyword>
<comment type="catalytic activity">
    <reaction evidence="11">
        <text>2-formamido-N(1)-(5-O-phospho-beta-D-ribosyl)acetamidine + ATP = 5-amino-1-(5-phospho-beta-D-ribosyl)imidazole + ADP + phosphate + H(+)</text>
        <dbReference type="Rhea" id="RHEA:23032"/>
        <dbReference type="ChEBI" id="CHEBI:15378"/>
        <dbReference type="ChEBI" id="CHEBI:30616"/>
        <dbReference type="ChEBI" id="CHEBI:43474"/>
        <dbReference type="ChEBI" id="CHEBI:137981"/>
        <dbReference type="ChEBI" id="CHEBI:147287"/>
        <dbReference type="ChEBI" id="CHEBI:456216"/>
        <dbReference type="EC" id="6.3.3.1"/>
    </reaction>
</comment>
<dbReference type="Gene3D" id="3.90.650.10">
    <property type="entry name" value="PurM-like C-terminal domain"/>
    <property type="match status" value="1"/>
</dbReference>
<evidence type="ECO:0000256" key="3">
    <source>
        <dbReference type="ARBA" id="ARBA00013047"/>
    </source>
</evidence>
<comment type="caution">
    <text evidence="14">The sequence shown here is derived from an EMBL/GenBank/DDBJ whole genome shotgun (WGS) entry which is preliminary data.</text>
</comment>
<keyword evidence="7" id="KW-0067">ATP-binding</keyword>
<dbReference type="InterPro" id="IPR004733">
    <property type="entry name" value="PurM_cligase"/>
</dbReference>
<evidence type="ECO:0000256" key="9">
    <source>
        <dbReference type="ARBA" id="ARBA00032931"/>
    </source>
</evidence>
<dbReference type="InterPro" id="IPR010918">
    <property type="entry name" value="PurM-like_C_dom"/>
</dbReference>
<dbReference type="SUPFAM" id="SSF55326">
    <property type="entry name" value="PurM N-terminal domain-like"/>
    <property type="match status" value="1"/>
</dbReference>
<dbReference type="Pfam" id="PF00586">
    <property type="entry name" value="AIRS"/>
    <property type="match status" value="1"/>
</dbReference>
<dbReference type="GO" id="GO:0005829">
    <property type="term" value="C:cytosol"/>
    <property type="evidence" value="ECO:0007669"/>
    <property type="project" value="TreeGrafter"/>
</dbReference>
<dbReference type="EMBL" id="MHCZ01000013">
    <property type="protein sequence ID" value="OGY30148.1"/>
    <property type="molecule type" value="Genomic_DNA"/>
</dbReference>
<dbReference type="Pfam" id="PF02769">
    <property type="entry name" value="AIRS_C"/>
    <property type="match status" value="1"/>
</dbReference>
<dbReference type="STRING" id="1802603.A3F35_00610"/>
<dbReference type="InterPro" id="IPR036676">
    <property type="entry name" value="PurM-like_C_sf"/>
</dbReference>
<evidence type="ECO:0000259" key="12">
    <source>
        <dbReference type="Pfam" id="PF00586"/>
    </source>
</evidence>
<dbReference type="GO" id="GO:0004637">
    <property type="term" value="F:phosphoribosylamine-glycine ligase activity"/>
    <property type="evidence" value="ECO:0007669"/>
    <property type="project" value="TreeGrafter"/>
</dbReference>
<dbReference type="PANTHER" id="PTHR10520:SF12">
    <property type="entry name" value="TRIFUNCTIONAL PURINE BIOSYNTHETIC PROTEIN ADENOSINE-3"/>
    <property type="match status" value="1"/>
</dbReference>
<dbReference type="EC" id="6.3.3.1" evidence="3"/>
<evidence type="ECO:0000313" key="15">
    <source>
        <dbReference type="Proteomes" id="UP000178068"/>
    </source>
</evidence>
<evidence type="ECO:0000256" key="2">
    <source>
        <dbReference type="ARBA" id="ARBA00010280"/>
    </source>
</evidence>
<comment type="similarity">
    <text evidence="2">Belongs to the AIR synthase family.</text>
</comment>
<evidence type="ECO:0000256" key="6">
    <source>
        <dbReference type="ARBA" id="ARBA00022741"/>
    </source>
</evidence>
<dbReference type="InterPro" id="IPR016188">
    <property type="entry name" value="PurM-like_N"/>
</dbReference>
<dbReference type="GO" id="GO:0046084">
    <property type="term" value="P:adenine biosynthetic process"/>
    <property type="evidence" value="ECO:0007669"/>
    <property type="project" value="TreeGrafter"/>
</dbReference>